<gene>
    <name evidence="1" type="ORF">ABQJ54_19035</name>
</gene>
<evidence type="ECO:0000313" key="1">
    <source>
        <dbReference type="EMBL" id="MEW9573852.1"/>
    </source>
</evidence>
<keyword evidence="2" id="KW-1185">Reference proteome</keyword>
<organism evidence="1 2">
    <name type="scientific">Rhodanobacter lycopersici</name>
    <dbReference type="NCBI Taxonomy" id="3162487"/>
    <lineage>
        <taxon>Bacteria</taxon>
        <taxon>Pseudomonadati</taxon>
        <taxon>Pseudomonadota</taxon>
        <taxon>Gammaproteobacteria</taxon>
        <taxon>Lysobacterales</taxon>
        <taxon>Rhodanobacteraceae</taxon>
        <taxon>Rhodanobacter</taxon>
    </lineage>
</organism>
<protein>
    <submittedName>
        <fullName evidence="1">Uncharacterized protein</fullName>
    </submittedName>
</protein>
<reference evidence="1 2" key="1">
    <citation type="submission" date="2024-06" db="EMBL/GenBank/DDBJ databases">
        <authorList>
            <person name="Woo H."/>
        </authorList>
    </citation>
    <scope>NUCLEOTIDE SEQUENCE [LARGE SCALE GENOMIC DNA]</scope>
    <source>
        <strain evidence="1 2">Si-c</strain>
    </source>
</reference>
<accession>A0ABV3QJ22</accession>
<dbReference type="Proteomes" id="UP001556220">
    <property type="component" value="Unassembled WGS sequence"/>
</dbReference>
<evidence type="ECO:0000313" key="2">
    <source>
        <dbReference type="Proteomes" id="UP001556220"/>
    </source>
</evidence>
<name>A0ABV3QJ22_9GAMM</name>
<comment type="caution">
    <text evidence="1">The sequence shown here is derived from an EMBL/GenBank/DDBJ whole genome shotgun (WGS) entry which is preliminary data.</text>
</comment>
<dbReference type="EMBL" id="JBFOHK010000009">
    <property type="protein sequence ID" value="MEW9573852.1"/>
    <property type="molecule type" value="Genomic_DNA"/>
</dbReference>
<sequence length="84" mass="9078">MYVGKGIAWGVSAGLTGQEVNGQLEAIQINQVGRPQVATNAARMSMCNARQAPPNYSNPIIDDGVAASAYVRRFKTFRHRDEGV</sequence>
<proteinExistence type="predicted"/>